<dbReference type="Proteomes" id="UP001056708">
    <property type="component" value="Chromosome"/>
</dbReference>
<reference evidence="1" key="1">
    <citation type="submission" date="2022-06" db="EMBL/GenBank/DDBJ databases">
        <title>Genome sequence of Phormidium yuhuli AB48 isolated from an industrial photobioreactor environment.</title>
        <authorList>
            <person name="Qiu Y."/>
            <person name="Noonan A.J.C."/>
            <person name="Dofher K."/>
            <person name="Koch M."/>
            <person name="Kieft B."/>
            <person name="Lin X."/>
            <person name="Ziels R.M."/>
            <person name="Hallam S.J."/>
        </authorList>
    </citation>
    <scope>NUCLEOTIDE SEQUENCE</scope>
    <source>
        <strain evidence="1">AB48</strain>
    </source>
</reference>
<organism evidence="1 2">
    <name type="scientific">Phormidium yuhuli AB48</name>
    <dbReference type="NCBI Taxonomy" id="2940671"/>
    <lineage>
        <taxon>Bacteria</taxon>
        <taxon>Bacillati</taxon>
        <taxon>Cyanobacteriota</taxon>
        <taxon>Cyanophyceae</taxon>
        <taxon>Oscillatoriophycideae</taxon>
        <taxon>Oscillatoriales</taxon>
        <taxon>Oscillatoriaceae</taxon>
        <taxon>Phormidium</taxon>
        <taxon>Phormidium yuhuli</taxon>
    </lineage>
</organism>
<dbReference type="EMBL" id="CP098611">
    <property type="protein sequence ID" value="USR93246.1"/>
    <property type="molecule type" value="Genomic_DNA"/>
</dbReference>
<dbReference type="RefSeq" id="WP_252665425.1">
    <property type="nucleotide sequence ID" value="NZ_CP098611.1"/>
</dbReference>
<protein>
    <submittedName>
        <fullName evidence="1">Uncharacterized protein</fullName>
    </submittedName>
</protein>
<evidence type="ECO:0000313" key="1">
    <source>
        <dbReference type="EMBL" id="USR93246.1"/>
    </source>
</evidence>
<keyword evidence="2" id="KW-1185">Reference proteome</keyword>
<gene>
    <name evidence="1" type="ORF">NEA10_01775</name>
</gene>
<accession>A0ABY5AWV9</accession>
<evidence type="ECO:0000313" key="2">
    <source>
        <dbReference type="Proteomes" id="UP001056708"/>
    </source>
</evidence>
<name>A0ABY5AWV9_9CYAN</name>
<sequence length="54" mass="6138">MSPPCKDERREEWAIAMDGFEDNQNQGLLCQSSGHCMLLLEEIALRCDRGEPLT</sequence>
<proteinExistence type="predicted"/>